<evidence type="ECO:0000256" key="6">
    <source>
        <dbReference type="PROSITE-ProRule" id="PRU00479"/>
    </source>
</evidence>
<comment type="caution">
    <text evidence="6">Lacks conserved residue(s) required for the propagation of feature annotation.</text>
</comment>
<accession>A0A3B1IEG3</accession>
<proteinExistence type="inferred from homology"/>
<dbReference type="AlphaFoldDB" id="A0A3B1IEG3"/>
<dbReference type="Pfam" id="PF00040">
    <property type="entry name" value="fn2"/>
    <property type="match status" value="1"/>
</dbReference>
<dbReference type="Gene3D" id="2.10.10.10">
    <property type="entry name" value="Fibronectin, type II, collagen-binding"/>
    <property type="match status" value="1"/>
</dbReference>
<dbReference type="PANTHER" id="PTHR22918:SF1">
    <property type="entry name" value="FIBRONECTIN TYPE-II DOMAIN-CONTAINING PROTEIN"/>
    <property type="match status" value="1"/>
</dbReference>
<evidence type="ECO:0000256" key="1">
    <source>
        <dbReference type="ARBA" id="ARBA00004613"/>
    </source>
</evidence>
<dbReference type="SMART" id="SM00059">
    <property type="entry name" value="FN2"/>
    <property type="match status" value="1"/>
</dbReference>
<reference evidence="9" key="1">
    <citation type="submission" date="2013-03" db="EMBL/GenBank/DDBJ databases">
        <authorList>
            <person name="Jeffery W."/>
            <person name="Warren W."/>
            <person name="Wilson R.K."/>
        </authorList>
    </citation>
    <scope>NUCLEOTIDE SEQUENCE</scope>
    <source>
        <strain evidence="9">female</strain>
    </source>
</reference>
<evidence type="ECO:0000256" key="2">
    <source>
        <dbReference type="ARBA" id="ARBA00010011"/>
    </source>
</evidence>
<keyword evidence="3" id="KW-0964">Secreted</keyword>
<dbReference type="InterPro" id="IPR036943">
    <property type="entry name" value="FN_type2_sf"/>
</dbReference>
<name>A0A3B1IEG3_ASTMX</name>
<evidence type="ECO:0000256" key="4">
    <source>
        <dbReference type="ARBA" id="ARBA00022737"/>
    </source>
</evidence>
<evidence type="ECO:0000256" key="3">
    <source>
        <dbReference type="ARBA" id="ARBA00022525"/>
    </source>
</evidence>
<evidence type="ECO:0000259" key="7">
    <source>
        <dbReference type="PROSITE" id="PS51092"/>
    </source>
</evidence>
<dbReference type="GO" id="GO:0008201">
    <property type="term" value="F:heparin binding"/>
    <property type="evidence" value="ECO:0007669"/>
    <property type="project" value="TreeGrafter"/>
</dbReference>
<sequence length="103" mass="11849">MLLLHQQPESEREYSRSCCFSLGGYSRWHSFSLSLPLGCWSGTPGTAKGDDCVFPFIYRGNSYSSCVSFRFLGIKLDTMWCSTTRNYDIDKKWKICLDYGMVN</sequence>
<organism evidence="8 9">
    <name type="scientific">Astyanax mexicanus</name>
    <name type="common">Blind cave fish</name>
    <name type="synonym">Astyanax fasciatus mexicanus</name>
    <dbReference type="NCBI Taxonomy" id="7994"/>
    <lineage>
        <taxon>Eukaryota</taxon>
        <taxon>Metazoa</taxon>
        <taxon>Chordata</taxon>
        <taxon>Craniata</taxon>
        <taxon>Vertebrata</taxon>
        <taxon>Euteleostomi</taxon>
        <taxon>Actinopterygii</taxon>
        <taxon>Neopterygii</taxon>
        <taxon>Teleostei</taxon>
        <taxon>Ostariophysi</taxon>
        <taxon>Characiformes</taxon>
        <taxon>Characoidei</taxon>
        <taxon>Acestrorhamphidae</taxon>
        <taxon>Acestrorhamphinae</taxon>
        <taxon>Astyanax</taxon>
    </lineage>
</organism>
<dbReference type="PANTHER" id="PTHR22918">
    <property type="entry name" value="SEMINAL PLASMA PROTEIN"/>
    <property type="match status" value="1"/>
</dbReference>
<dbReference type="SUPFAM" id="SSF57440">
    <property type="entry name" value="Kringle-like"/>
    <property type="match status" value="1"/>
</dbReference>
<dbReference type="GO" id="GO:0009986">
    <property type="term" value="C:cell surface"/>
    <property type="evidence" value="ECO:0007669"/>
    <property type="project" value="TreeGrafter"/>
</dbReference>
<comment type="subcellular location">
    <subcellularLocation>
        <location evidence="1">Secreted</location>
    </subcellularLocation>
</comment>
<dbReference type="PROSITE" id="PS51092">
    <property type="entry name" value="FN2_2"/>
    <property type="match status" value="1"/>
</dbReference>
<evidence type="ECO:0000256" key="5">
    <source>
        <dbReference type="ARBA" id="ARBA00023157"/>
    </source>
</evidence>
<keyword evidence="4" id="KW-0677">Repeat</keyword>
<reference evidence="8" key="3">
    <citation type="submission" date="2025-08" db="UniProtKB">
        <authorList>
            <consortium name="Ensembl"/>
        </authorList>
    </citation>
    <scope>IDENTIFICATION</scope>
</reference>
<evidence type="ECO:0000313" key="9">
    <source>
        <dbReference type="Proteomes" id="UP000018467"/>
    </source>
</evidence>
<dbReference type="InterPro" id="IPR000562">
    <property type="entry name" value="FN_type2_dom"/>
</dbReference>
<dbReference type="CDD" id="cd00062">
    <property type="entry name" value="FN2"/>
    <property type="match status" value="1"/>
</dbReference>
<dbReference type="PRINTS" id="PR00013">
    <property type="entry name" value="FNTYPEII"/>
</dbReference>
<dbReference type="InParanoid" id="A0A3B1IEG3"/>
<dbReference type="Ensembl" id="ENSAMXT00000033828.1">
    <property type="protein sequence ID" value="ENSAMXP00000027639.1"/>
    <property type="gene ID" value="ENSAMXG00000043425.1"/>
</dbReference>
<evidence type="ECO:0000313" key="8">
    <source>
        <dbReference type="Ensembl" id="ENSAMXP00000027639.1"/>
    </source>
</evidence>
<comment type="similarity">
    <text evidence="2">Belongs to the seminal plasma protein family.</text>
</comment>
<dbReference type="GO" id="GO:0005576">
    <property type="term" value="C:extracellular region"/>
    <property type="evidence" value="ECO:0007669"/>
    <property type="project" value="UniProtKB-SubCell"/>
</dbReference>
<keyword evidence="9" id="KW-1185">Reference proteome</keyword>
<dbReference type="STRING" id="7994.ENSAMXP00000027639"/>
<dbReference type="InterPro" id="IPR051666">
    <property type="entry name" value="SP_Capacitation_Regulator"/>
</dbReference>
<protein>
    <recommendedName>
        <fullName evidence="7">Fibronectin type-II domain-containing protein</fullName>
    </recommendedName>
</protein>
<dbReference type="FunFam" id="2.10.10.10:FF:000003">
    <property type="entry name" value="binder of sperm protein homolog 1"/>
    <property type="match status" value="1"/>
</dbReference>
<reference evidence="8" key="4">
    <citation type="submission" date="2025-09" db="UniProtKB">
        <authorList>
            <consortium name="Ensembl"/>
        </authorList>
    </citation>
    <scope>IDENTIFICATION</scope>
</reference>
<keyword evidence="5" id="KW-1015">Disulfide bond</keyword>
<reference evidence="9" key="2">
    <citation type="journal article" date="2014" name="Nat. Commun.">
        <title>The cavefish genome reveals candidate genes for eye loss.</title>
        <authorList>
            <person name="McGaugh S.E."/>
            <person name="Gross J.B."/>
            <person name="Aken B."/>
            <person name="Blin M."/>
            <person name="Borowsky R."/>
            <person name="Chalopin D."/>
            <person name="Hinaux H."/>
            <person name="Jeffery W.R."/>
            <person name="Keene A."/>
            <person name="Ma L."/>
            <person name="Minx P."/>
            <person name="Murphy D."/>
            <person name="O'Quin K.E."/>
            <person name="Retaux S."/>
            <person name="Rohner N."/>
            <person name="Searle S.M."/>
            <person name="Stahl B.A."/>
            <person name="Tabin C."/>
            <person name="Volff J.N."/>
            <person name="Yoshizawa M."/>
            <person name="Warren W.C."/>
        </authorList>
    </citation>
    <scope>NUCLEOTIDE SEQUENCE [LARGE SCALE GENOMIC DNA]</scope>
    <source>
        <strain evidence="9">female</strain>
    </source>
</reference>
<dbReference type="GO" id="GO:0048240">
    <property type="term" value="P:sperm capacitation"/>
    <property type="evidence" value="ECO:0007669"/>
    <property type="project" value="TreeGrafter"/>
</dbReference>
<feature type="domain" description="Fibronectin type-II" evidence="7">
    <location>
        <begin position="47"/>
        <end position="98"/>
    </location>
</feature>
<dbReference type="Proteomes" id="UP000018467">
    <property type="component" value="Unassembled WGS sequence"/>
</dbReference>
<dbReference type="Bgee" id="ENSAMXG00000043425">
    <property type="expression patterns" value="Expressed in zone of skin and 14 other cell types or tissues"/>
</dbReference>
<dbReference type="InterPro" id="IPR013806">
    <property type="entry name" value="Kringle-like"/>
</dbReference>